<dbReference type="Gramene" id="Pp3c19_2080V3.2">
    <property type="protein sequence ID" value="Pp3c19_2080V3.2"/>
    <property type="gene ID" value="Pp3c19_2080"/>
</dbReference>
<reference evidence="3 4" key="2">
    <citation type="journal article" date="2018" name="Plant J.">
        <title>The Physcomitrella patens chromosome-scale assembly reveals moss genome structure and evolution.</title>
        <authorList>
            <person name="Lang D."/>
            <person name="Ullrich K.K."/>
            <person name="Murat F."/>
            <person name="Fuchs J."/>
            <person name="Jenkins J."/>
            <person name="Haas F.B."/>
            <person name="Piednoel M."/>
            <person name="Gundlach H."/>
            <person name="Van Bel M."/>
            <person name="Meyberg R."/>
            <person name="Vives C."/>
            <person name="Morata J."/>
            <person name="Symeonidi A."/>
            <person name="Hiss M."/>
            <person name="Muchero W."/>
            <person name="Kamisugi Y."/>
            <person name="Saleh O."/>
            <person name="Blanc G."/>
            <person name="Decker E.L."/>
            <person name="van Gessel N."/>
            <person name="Grimwood J."/>
            <person name="Hayes R.D."/>
            <person name="Graham S.W."/>
            <person name="Gunter L.E."/>
            <person name="McDaniel S.F."/>
            <person name="Hoernstein S.N.W."/>
            <person name="Larsson A."/>
            <person name="Li F.W."/>
            <person name="Perroud P.F."/>
            <person name="Phillips J."/>
            <person name="Ranjan P."/>
            <person name="Rokshar D.S."/>
            <person name="Rothfels C.J."/>
            <person name="Schneider L."/>
            <person name="Shu S."/>
            <person name="Stevenson D.W."/>
            <person name="Thummler F."/>
            <person name="Tillich M."/>
            <person name="Villarreal Aguilar J.C."/>
            <person name="Widiez T."/>
            <person name="Wong G.K."/>
            <person name="Wymore A."/>
            <person name="Zhang Y."/>
            <person name="Zimmer A.D."/>
            <person name="Quatrano R.S."/>
            <person name="Mayer K.F.X."/>
            <person name="Goodstein D."/>
            <person name="Casacuberta J.M."/>
            <person name="Vandepoele K."/>
            <person name="Reski R."/>
            <person name="Cuming A.C."/>
            <person name="Tuskan G.A."/>
            <person name="Maumus F."/>
            <person name="Salse J."/>
            <person name="Schmutz J."/>
            <person name="Rensing S.A."/>
        </authorList>
    </citation>
    <scope>NUCLEOTIDE SEQUENCE [LARGE SCALE GENOMIC DNA]</scope>
    <source>
        <strain evidence="3 4">cv. Gransden 2004</strain>
    </source>
</reference>
<dbReference type="FunCoup" id="A0A7I4BL76">
    <property type="interactions" value="125"/>
</dbReference>
<dbReference type="SMART" id="SM00499">
    <property type="entry name" value="AAI"/>
    <property type="match status" value="1"/>
</dbReference>
<dbReference type="RefSeq" id="XP_024356615.1">
    <property type="nucleotide sequence ID" value="XM_024500847.2"/>
</dbReference>
<reference evidence="3 4" key="1">
    <citation type="journal article" date="2008" name="Science">
        <title>The Physcomitrella genome reveals evolutionary insights into the conquest of land by plants.</title>
        <authorList>
            <person name="Rensing S."/>
            <person name="Lang D."/>
            <person name="Zimmer A."/>
            <person name="Terry A."/>
            <person name="Salamov A."/>
            <person name="Shapiro H."/>
            <person name="Nishiyama T."/>
            <person name="Perroud P.-F."/>
            <person name="Lindquist E."/>
            <person name="Kamisugi Y."/>
            <person name="Tanahashi T."/>
            <person name="Sakakibara K."/>
            <person name="Fujita T."/>
            <person name="Oishi K."/>
            <person name="Shin-I T."/>
            <person name="Kuroki Y."/>
            <person name="Toyoda A."/>
            <person name="Suzuki Y."/>
            <person name="Hashimoto A."/>
            <person name="Yamaguchi K."/>
            <person name="Sugano A."/>
            <person name="Kohara Y."/>
            <person name="Fujiyama A."/>
            <person name="Anterola A."/>
            <person name="Aoki S."/>
            <person name="Ashton N."/>
            <person name="Barbazuk W.B."/>
            <person name="Barker E."/>
            <person name="Bennetzen J."/>
            <person name="Bezanilla M."/>
            <person name="Blankenship R."/>
            <person name="Cho S.H."/>
            <person name="Dutcher S."/>
            <person name="Estelle M."/>
            <person name="Fawcett J.A."/>
            <person name="Gundlach H."/>
            <person name="Hanada K."/>
            <person name="Heyl A."/>
            <person name="Hicks K.A."/>
            <person name="Hugh J."/>
            <person name="Lohr M."/>
            <person name="Mayer K."/>
            <person name="Melkozernov A."/>
            <person name="Murata T."/>
            <person name="Nelson D."/>
            <person name="Pils B."/>
            <person name="Prigge M."/>
            <person name="Reiss B."/>
            <person name="Renner T."/>
            <person name="Rombauts S."/>
            <person name="Rushton P."/>
            <person name="Sanderfoot A."/>
            <person name="Schween G."/>
            <person name="Shiu S.-H."/>
            <person name="Stueber K."/>
            <person name="Theodoulou F.L."/>
            <person name="Tu H."/>
            <person name="Van de Peer Y."/>
            <person name="Verrier P.J."/>
            <person name="Waters E."/>
            <person name="Wood A."/>
            <person name="Yang L."/>
            <person name="Cove D."/>
            <person name="Cuming A."/>
            <person name="Hasebe M."/>
            <person name="Lucas S."/>
            <person name="Mishler D.B."/>
            <person name="Reski R."/>
            <person name="Grigoriev I."/>
            <person name="Quatrano R.S."/>
            <person name="Boore J.L."/>
        </authorList>
    </citation>
    <scope>NUCLEOTIDE SEQUENCE [LARGE SCALE GENOMIC DNA]</scope>
    <source>
        <strain evidence="3 4">cv. Gransden 2004</strain>
    </source>
</reference>
<dbReference type="AlphaFoldDB" id="A0A7I4BL76"/>
<dbReference type="GO" id="GO:0009627">
    <property type="term" value="P:systemic acquired resistance"/>
    <property type="evidence" value="ECO:0007669"/>
    <property type="project" value="InterPro"/>
</dbReference>
<keyword evidence="1" id="KW-0472">Membrane</keyword>
<dbReference type="GeneID" id="112272764"/>
<evidence type="ECO:0000256" key="1">
    <source>
        <dbReference type="SAM" id="Phobius"/>
    </source>
</evidence>
<dbReference type="Gene3D" id="1.10.110.10">
    <property type="entry name" value="Plant lipid-transfer and hydrophobic proteins"/>
    <property type="match status" value="1"/>
</dbReference>
<dbReference type="PANTHER" id="PTHR33122:SF13">
    <property type="entry name" value="BIFUNCTIONAL INHIBITOR_LIPID-TRANSFER PROTEIN_SEED STORAGE 2S ALBUMIN SUPERFAMILY PROTEIN"/>
    <property type="match status" value="1"/>
</dbReference>
<dbReference type="InParanoid" id="A0A7I4BL76"/>
<dbReference type="EMBL" id="ABEU02000019">
    <property type="status" value="NOT_ANNOTATED_CDS"/>
    <property type="molecule type" value="Genomic_DNA"/>
</dbReference>
<dbReference type="OrthoDB" id="643149at2759"/>
<dbReference type="EnsemblPlants" id="Pp3c19_2080V3.2">
    <property type="protein sequence ID" value="Pp3c19_2080V3.2"/>
    <property type="gene ID" value="Pp3c19_2080"/>
</dbReference>
<dbReference type="KEGG" id="ppp:112272764"/>
<accession>A0A7I4BL76</accession>
<organism evidence="3 4">
    <name type="scientific">Physcomitrium patens</name>
    <name type="common">Spreading-leaved earth moss</name>
    <name type="synonym">Physcomitrella patens</name>
    <dbReference type="NCBI Taxonomy" id="3218"/>
    <lineage>
        <taxon>Eukaryota</taxon>
        <taxon>Viridiplantae</taxon>
        <taxon>Streptophyta</taxon>
        <taxon>Embryophyta</taxon>
        <taxon>Bryophyta</taxon>
        <taxon>Bryophytina</taxon>
        <taxon>Bryopsida</taxon>
        <taxon>Funariidae</taxon>
        <taxon>Funariales</taxon>
        <taxon>Funariaceae</taxon>
        <taxon>Physcomitrium</taxon>
    </lineage>
</organism>
<proteinExistence type="predicted"/>
<dbReference type="PANTHER" id="PTHR33122">
    <property type="entry name" value="LIPID BINDING PROTEIN-RELATED"/>
    <property type="match status" value="1"/>
</dbReference>
<evidence type="ECO:0000313" key="4">
    <source>
        <dbReference type="Proteomes" id="UP000006727"/>
    </source>
</evidence>
<evidence type="ECO:0000259" key="2">
    <source>
        <dbReference type="SMART" id="SM00499"/>
    </source>
</evidence>
<dbReference type="GO" id="GO:0005504">
    <property type="term" value="F:fatty acid binding"/>
    <property type="evidence" value="ECO:0007669"/>
    <property type="project" value="InterPro"/>
</dbReference>
<dbReference type="InterPro" id="IPR036312">
    <property type="entry name" value="Bifun_inhib/LTP/seed_sf"/>
</dbReference>
<reference evidence="3" key="3">
    <citation type="submission" date="2020-12" db="UniProtKB">
        <authorList>
            <consortium name="EnsemblPlants"/>
        </authorList>
    </citation>
    <scope>IDENTIFICATION</scope>
</reference>
<dbReference type="InterPro" id="IPR039265">
    <property type="entry name" value="DIR1-like"/>
</dbReference>
<evidence type="ECO:0000313" key="3">
    <source>
        <dbReference type="EnsemblPlants" id="Pp3c19_2080V3.2"/>
    </source>
</evidence>
<gene>
    <name evidence="3" type="primary">LOC112272764</name>
</gene>
<feature type="transmembrane region" description="Helical" evidence="1">
    <location>
        <begin position="64"/>
        <end position="82"/>
    </location>
</feature>
<dbReference type="Pfam" id="PF14368">
    <property type="entry name" value="LTP_2"/>
    <property type="match status" value="1"/>
</dbReference>
<dbReference type="InterPro" id="IPR016140">
    <property type="entry name" value="Bifunc_inhib/LTP/seed_store"/>
</dbReference>
<keyword evidence="1" id="KW-0812">Transmembrane</keyword>
<sequence length="171" mass="17571">MHFHLQVADHHQARNCPYELQFSPPIPAYYHQLSYLHNSSLRFIDFSSASCHSCCITSIKMAKVFGSVAVAVGVLLVLAAVVQGQGACNAATLQPCLAASKGTAAPTTQCCAAVKNVGGAAGGPQCLCSLTTSALARANGVNPDAAMAIPQKCGLAVPKGFTCNNKPVPGS</sequence>
<name>A0A7I4BL76_PHYPA</name>
<dbReference type="Proteomes" id="UP000006727">
    <property type="component" value="Chromosome 19"/>
</dbReference>
<feature type="domain" description="Bifunctional inhibitor/plant lipid transfer protein/seed storage helical" evidence="2">
    <location>
        <begin position="88"/>
        <end position="163"/>
    </location>
</feature>
<keyword evidence="4" id="KW-1185">Reference proteome</keyword>
<keyword evidence="1" id="KW-1133">Transmembrane helix</keyword>
<protein>
    <recommendedName>
        <fullName evidence="2">Bifunctional inhibitor/plant lipid transfer protein/seed storage helical domain-containing protein</fullName>
    </recommendedName>
</protein>
<dbReference type="SUPFAM" id="SSF47699">
    <property type="entry name" value="Bifunctional inhibitor/lipid-transfer protein/seed storage 2S albumin"/>
    <property type="match status" value="1"/>
</dbReference>